<dbReference type="EMBL" id="JAZBJZ010000010">
    <property type="protein sequence ID" value="MEE3715978.1"/>
    <property type="molecule type" value="Genomic_DNA"/>
</dbReference>
<dbReference type="PROSITE" id="PS51658">
    <property type="entry name" value="BFN"/>
    <property type="match status" value="1"/>
</dbReference>
<dbReference type="InterPro" id="IPR036104">
    <property type="entry name" value="BFN_sf"/>
</dbReference>
<gene>
    <name evidence="2" type="ORF">V2H45_04360</name>
</gene>
<dbReference type="InterPro" id="IPR003729">
    <property type="entry name" value="Bi_nuclease_dom"/>
</dbReference>
<sequence>MIEMKVAGIAIDAVSHNPIVLLRDTTDRRALPIWIGEAEAKAIVNALDPKPLARPMTHDLIMNIIDGWSANLERVVIHALKNSTFYALLTITYGEVRKEIDARPSDAIALALRARCPIWVMEEVILEASIPVDQDADEAERRAFREFLSNLRPEDFAKGPKLGN</sequence>
<dbReference type="PANTHER" id="PTHR15160">
    <property type="entry name" value="VON HIPPEL-LINDAU PROTEIN"/>
    <property type="match status" value="1"/>
</dbReference>
<evidence type="ECO:0000259" key="1">
    <source>
        <dbReference type="PROSITE" id="PS51658"/>
    </source>
</evidence>
<comment type="caution">
    <text evidence="2">The sequence shown here is derived from an EMBL/GenBank/DDBJ whole genome shotgun (WGS) entry which is preliminary data.</text>
</comment>
<keyword evidence="3" id="KW-1185">Reference proteome</keyword>
<dbReference type="AlphaFoldDB" id="A0AAW9PZQ4"/>
<protein>
    <submittedName>
        <fullName evidence="2">Bifunctional nuclease family protein</fullName>
    </submittedName>
</protein>
<name>A0AAW9PZQ4_9CYAN</name>
<accession>A0AAW9PZQ4</accession>
<dbReference type="GO" id="GO:0004518">
    <property type="term" value="F:nuclease activity"/>
    <property type="evidence" value="ECO:0007669"/>
    <property type="project" value="InterPro"/>
</dbReference>
<proteinExistence type="predicted"/>
<dbReference type="PANTHER" id="PTHR15160:SF1">
    <property type="entry name" value="VON HIPPEL-LINDAU DISEASE TUMOR SUPPRESSOR"/>
    <property type="match status" value="1"/>
</dbReference>
<evidence type="ECO:0000313" key="2">
    <source>
        <dbReference type="EMBL" id="MEE3715978.1"/>
    </source>
</evidence>
<dbReference type="SUPFAM" id="SSF103256">
    <property type="entry name" value="Hypothetical protein TM0160"/>
    <property type="match status" value="1"/>
</dbReference>
<reference evidence="2" key="1">
    <citation type="submission" date="2024-01" db="EMBL/GenBank/DDBJ databases">
        <title>Bank of Algae and Cyanobacteria of the Azores (BACA) strain genomes.</title>
        <authorList>
            <person name="Luz R."/>
            <person name="Cordeiro R."/>
            <person name="Fonseca A."/>
            <person name="Goncalves V."/>
        </authorList>
    </citation>
    <scope>NUCLEOTIDE SEQUENCE</scope>
    <source>
        <strain evidence="2">BACA0141</strain>
    </source>
</reference>
<dbReference type="Proteomes" id="UP001333818">
    <property type="component" value="Unassembled WGS sequence"/>
</dbReference>
<feature type="domain" description="BFN" evidence="1">
    <location>
        <begin position="1"/>
        <end position="132"/>
    </location>
</feature>
<dbReference type="Pfam" id="PF02577">
    <property type="entry name" value="BFN_dom"/>
    <property type="match status" value="1"/>
</dbReference>
<dbReference type="RefSeq" id="WP_330482402.1">
    <property type="nucleotide sequence ID" value="NZ_JAZBJZ010000010.1"/>
</dbReference>
<organism evidence="2 3">
    <name type="scientific">Tumidithrix elongata BACA0141</name>
    <dbReference type="NCBI Taxonomy" id="2716417"/>
    <lineage>
        <taxon>Bacteria</taxon>
        <taxon>Bacillati</taxon>
        <taxon>Cyanobacteriota</taxon>
        <taxon>Cyanophyceae</taxon>
        <taxon>Pseudanabaenales</taxon>
        <taxon>Pseudanabaenaceae</taxon>
        <taxon>Tumidithrix</taxon>
        <taxon>Tumidithrix elongata</taxon>
    </lineage>
</organism>
<evidence type="ECO:0000313" key="3">
    <source>
        <dbReference type="Proteomes" id="UP001333818"/>
    </source>
</evidence>
<dbReference type="Gene3D" id="3.10.690.10">
    <property type="entry name" value="Bifunctional nuclease domain"/>
    <property type="match status" value="1"/>
</dbReference>